<keyword evidence="3" id="KW-0808">Transferase</keyword>
<evidence type="ECO:0000256" key="5">
    <source>
        <dbReference type="ARBA" id="ARBA00048128"/>
    </source>
</evidence>
<evidence type="ECO:0000256" key="2">
    <source>
        <dbReference type="ARBA" id="ARBA00012415"/>
    </source>
</evidence>
<name>A0A2V3A5Q8_9BACI</name>
<dbReference type="PANTHER" id="PTHR43197:SF1">
    <property type="entry name" value="UTP--GLUCOSE-1-PHOSPHATE URIDYLYLTRANSFERASE"/>
    <property type="match status" value="1"/>
</dbReference>
<evidence type="ECO:0000313" key="8">
    <source>
        <dbReference type="Proteomes" id="UP000247150"/>
    </source>
</evidence>
<evidence type="ECO:0000259" key="6">
    <source>
        <dbReference type="Pfam" id="PF00483"/>
    </source>
</evidence>
<dbReference type="InterPro" id="IPR029044">
    <property type="entry name" value="Nucleotide-diphossugar_trans"/>
</dbReference>
<comment type="catalytic activity">
    <reaction evidence="5">
        <text>alpha-D-glucose 1-phosphate + UTP + H(+) = UDP-alpha-D-glucose + diphosphate</text>
        <dbReference type="Rhea" id="RHEA:19889"/>
        <dbReference type="ChEBI" id="CHEBI:15378"/>
        <dbReference type="ChEBI" id="CHEBI:33019"/>
        <dbReference type="ChEBI" id="CHEBI:46398"/>
        <dbReference type="ChEBI" id="CHEBI:58601"/>
        <dbReference type="ChEBI" id="CHEBI:58885"/>
        <dbReference type="EC" id="2.7.7.9"/>
    </reaction>
</comment>
<dbReference type="SUPFAM" id="SSF53448">
    <property type="entry name" value="Nucleotide-diphospho-sugar transferases"/>
    <property type="match status" value="1"/>
</dbReference>
<dbReference type="GO" id="GO:0003983">
    <property type="term" value="F:UTP:glucose-1-phosphate uridylyltransferase activity"/>
    <property type="evidence" value="ECO:0007669"/>
    <property type="project" value="UniProtKB-EC"/>
</dbReference>
<dbReference type="Gene3D" id="3.90.550.10">
    <property type="entry name" value="Spore Coat Polysaccharide Biosynthesis Protein SpsA, Chain A"/>
    <property type="match status" value="1"/>
</dbReference>
<dbReference type="PANTHER" id="PTHR43197">
    <property type="entry name" value="UTP--GLUCOSE-1-PHOSPHATE URIDYLYLTRANSFERASE"/>
    <property type="match status" value="1"/>
</dbReference>
<accession>A0A2V3A5Q8</accession>
<protein>
    <recommendedName>
        <fullName evidence="2">UTP--glucose-1-phosphate uridylyltransferase</fullName>
        <ecNumber evidence="2">2.7.7.9</ecNumber>
    </recommendedName>
</protein>
<dbReference type="Proteomes" id="UP000247150">
    <property type="component" value="Unassembled WGS sequence"/>
</dbReference>
<evidence type="ECO:0000313" key="7">
    <source>
        <dbReference type="EMBL" id="PWW31898.1"/>
    </source>
</evidence>
<dbReference type="EC" id="2.7.7.9" evidence="2"/>
<evidence type="ECO:0000256" key="3">
    <source>
        <dbReference type="ARBA" id="ARBA00022679"/>
    </source>
</evidence>
<dbReference type="GO" id="GO:0006011">
    <property type="term" value="P:UDP-alpha-D-glucose metabolic process"/>
    <property type="evidence" value="ECO:0007669"/>
    <property type="project" value="InterPro"/>
</dbReference>
<sequence>MKKVRKAIIPAAGYGTRSLPITKVIPKELFPIGGKPAIHYIVEEAAASGIEEVLMIVSRNKNLIVDYFDQSLELEAFLEKENKLHLMEEVKIPKIHIQYIRQPYANGLGGAVNLGKQFTNNEPVAVILPDDIFINNQQPGLKQLINTYETYQQSVVALKKMEEDQLKNYGVIKGKEIKEGLYEMTDIVEKPLYSAPSNLAVIGRYILEPAIFSFLEKQIAGTGMEIQLTDAIKNMLEVSKCYGVEIKGDRYDIGSEKDYIKIVNNFYNSSKLKT</sequence>
<dbReference type="InterPro" id="IPR005835">
    <property type="entry name" value="NTP_transferase_dom"/>
</dbReference>
<dbReference type="OrthoDB" id="9803871at2"/>
<dbReference type="RefSeq" id="WP_110062881.1">
    <property type="nucleotide sequence ID" value="NZ_QGTW01000001.1"/>
</dbReference>
<comment type="caution">
    <text evidence="7">The sequence shown here is derived from an EMBL/GenBank/DDBJ whole genome shotgun (WGS) entry which is preliminary data.</text>
</comment>
<dbReference type="CDD" id="cd02541">
    <property type="entry name" value="UGPase_prokaryotic"/>
    <property type="match status" value="1"/>
</dbReference>
<dbReference type="EMBL" id="QGTW01000001">
    <property type="protein sequence ID" value="PWW31898.1"/>
    <property type="molecule type" value="Genomic_DNA"/>
</dbReference>
<gene>
    <name evidence="7" type="ORF">DFO73_101156</name>
</gene>
<proteinExistence type="inferred from homology"/>
<dbReference type="AlphaFoldDB" id="A0A2V3A5Q8"/>
<feature type="domain" description="Nucleotidyl transferase" evidence="6">
    <location>
        <begin position="6"/>
        <end position="265"/>
    </location>
</feature>
<keyword evidence="4" id="KW-0548">Nucleotidyltransferase</keyword>
<dbReference type="Pfam" id="PF00483">
    <property type="entry name" value="NTP_transferase"/>
    <property type="match status" value="1"/>
</dbReference>
<evidence type="ECO:0000256" key="4">
    <source>
        <dbReference type="ARBA" id="ARBA00022695"/>
    </source>
</evidence>
<reference evidence="7 8" key="1">
    <citation type="submission" date="2018-05" db="EMBL/GenBank/DDBJ databases">
        <title>Freshwater and sediment microbial communities from various areas in North America, analyzing microbe dynamics in response to fracking.</title>
        <authorList>
            <person name="Lamendella R."/>
        </authorList>
    </citation>
    <scope>NUCLEOTIDE SEQUENCE [LARGE SCALE GENOMIC DNA]</scope>
    <source>
        <strain evidence="7 8">15_TX</strain>
    </source>
</reference>
<comment type="similarity">
    <text evidence="1">Belongs to the UDPGP type 2 family.</text>
</comment>
<evidence type="ECO:0000256" key="1">
    <source>
        <dbReference type="ARBA" id="ARBA00006890"/>
    </source>
</evidence>
<dbReference type="InterPro" id="IPR005771">
    <property type="entry name" value="GalU_uridylyltTrfase_bac/arc"/>
</dbReference>
<organism evidence="7 8">
    <name type="scientific">Cytobacillus oceanisediminis</name>
    <dbReference type="NCBI Taxonomy" id="665099"/>
    <lineage>
        <taxon>Bacteria</taxon>
        <taxon>Bacillati</taxon>
        <taxon>Bacillota</taxon>
        <taxon>Bacilli</taxon>
        <taxon>Bacillales</taxon>
        <taxon>Bacillaceae</taxon>
        <taxon>Cytobacillus</taxon>
    </lineage>
</organism>